<organism evidence="2 3">
    <name type="scientific">Micromonospora zhanjiangensis</name>
    <dbReference type="NCBI Taxonomy" id="1522057"/>
    <lineage>
        <taxon>Bacteria</taxon>
        <taxon>Bacillati</taxon>
        <taxon>Actinomycetota</taxon>
        <taxon>Actinomycetes</taxon>
        <taxon>Micromonosporales</taxon>
        <taxon>Micromonosporaceae</taxon>
        <taxon>Micromonospora</taxon>
    </lineage>
</organism>
<dbReference type="EMBL" id="JBHSBN010000010">
    <property type="protein sequence ID" value="MFC4107480.1"/>
    <property type="molecule type" value="Genomic_DNA"/>
</dbReference>
<sequence>MDPSTLTEPERQLWDAFPRRELVDLTGREDRRIRADVIRTLLLGAQPDVPGELAALVLTGAAVTGKLDLSYAEVRYPMRMAGCCSTVPGSPAPRCRWTPAWSRSATTSTPSRASAATARCV</sequence>
<evidence type="ECO:0000313" key="2">
    <source>
        <dbReference type="EMBL" id="MFC4107480.1"/>
    </source>
</evidence>
<protein>
    <submittedName>
        <fullName evidence="2">Uncharacterized protein</fullName>
    </submittedName>
</protein>
<dbReference type="RefSeq" id="WP_377546439.1">
    <property type="nucleotide sequence ID" value="NZ_JBHSBN010000010.1"/>
</dbReference>
<evidence type="ECO:0000256" key="1">
    <source>
        <dbReference type="SAM" id="MobiDB-lite"/>
    </source>
</evidence>
<evidence type="ECO:0000313" key="3">
    <source>
        <dbReference type="Proteomes" id="UP001595868"/>
    </source>
</evidence>
<name>A0ABV8KNQ1_9ACTN</name>
<keyword evidence="3" id="KW-1185">Reference proteome</keyword>
<proteinExistence type="predicted"/>
<accession>A0ABV8KNQ1</accession>
<gene>
    <name evidence="2" type="ORF">ACFOX0_16305</name>
</gene>
<reference evidence="3" key="1">
    <citation type="journal article" date="2019" name="Int. J. Syst. Evol. Microbiol.">
        <title>The Global Catalogue of Microorganisms (GCM) 10K type strain sequencing project: providing services to taxonomists for standard genome sequencing and annotation.</title>
        <authorList>
            <consortium name="The Broad Institute Genomics Platform"/>
            <consortium name="The Broad Institute Genome Sequencing Center for Infectious Disease"/>
            <person name="Wu L."/>
            <person name="Ma J."/>
        </authorList>
    </citation>
    <scope>NUCLEOTIDE SEQUENCE [LARGE SCALE GENOMIC DNA]</scope>
    <source>
        <strain evidence="3">2902at01</strain>
    </source>
</reference>
<comment type="caution">
    <text evidence="2">The sequence shown here is derived from an EMBL/GenBank/DDBJ whole genome shotgun (WGS) entry which is preliminary data.</text>
</comment>
<dbReference type="Proteomes" id="UP001595868">
    <property type="component" value="Unassembled WGS sequence"/>
</dbReference>
<feature type="region of interest" description="Disordered" evidence="1">
    <location>
        <begin position="102"/>
        <end position="121"/>
    </location>
</feature>